<dbReference type="Proteomes" id="UP000295367">
    <property type="component" value="Unassembled WGS sequence"/>
</dbReference>
<reference evidence="2 3" key="1">
    <citation type="submission" date="2019-03" db="EMBL/GenBank/DDBJ databases">
        <title>Genomic Encyclopedia of Type Strains, Phase IV (KMG-IV): sequencing the most valuable type-strain genomes for metagenomic binning, comparative biology and taxonomic classification.</title>
        <authorList>
            <person name="Goeker M."/>
        </authorList>
    </citation>
    <scope>NUCLEOTIDE SEQUENCE [LARGE SCALE GENOMIC DNA]</scope>
    <source>
        <strain evidence="2 3">DSM 100309</strain>
    </source>
</reference>
<dbReference type="InterPro" id="IPR001763">
    <property type="entry name" value="Rhodanese-like_dom"/>
</dbReference>
<name>A0A4V2W325_9PROT</name>
<feature type="domain" description="Rhodanese" evidence="1">
    <location>
        <begin position="50"/>
        <end position="142"/>
    </location>
</feature>
<dbReference type="SMART" id="SM00450">
    <property type="entry name" value="RHOD"/>
    <property type="match status" value="1"/>
</dbReference>
<dbReference type="InterPro" id="IPR050229">
    <property type="entry name" value="GlpE_sulfurtransferase"/>
</dbReference>
<dbReference type="InterPro" id="IPR001307">
    <property type="entry name" value="Thiosulphate_STrfase_CS"/>
</dbReference>
<keyword evidence="2" id="KW-0808">Transferase</keyword>
<dbReference type="InterPro" id="IPR036873">
    <property type="entry name" value="Rhodanese-like_dom_sf"/>
</dbReference>
<dbReference type="OrthoDB" id="9814704at2"/>
<evidence type="ECO:0000259" key="1">
    <source>
        <dbReference type="PROSITE" id="PS50206"/>
    </source>
</evidence>
<dbReference type="Pfam" id="PF00581">
    <property type="entry name" value="Rhodanese"/>
    <property type="match status" value="1"/>
</dbReference>
<accession>A0A4V2W325</accession>
<dbReference type="PANTHER" id="PTHR43031:SF18">
    <property type="entry name" value="RHODANESE-RELATED SULFURTRANSFERASES"/>
    <property type="match status" value="1"/>
</dbReference>
<dbReference type="GO" id="GO:0004792">
    <property type="term" value="F:thiosulfate-cyanide sulfurtransferase activity"/>
    <property type="evidence" value="ECO:0007669"/>
    <property type="project" value="InterPro"/>
</dbReference>
<proteinExistence type="predicted"/>
<dbReference type="Gene3D" id="3.40.250.10">
    <property type="entry name" value="Rhodanese-like domain"/>
    <property type="match status" value="1"/>
</dbReference>
<evidence type="ECO:0000313" key="2">
    <source>
        <dbReference type="EMBL" id="TCV90289.1"/>
    </source>
</evidence>
<evidence type="ECO:0000313" key="3">
    <source>
        <dbReference type="Proteomes" id="UP000295367"/>
    </source>
</evidence>
<dbReference type="AlphaFoldDB" id="A0A4V2W325"/>
<dbReference type="PROSITE" id="PS00380">
    <property type="entry name" value="RHODANESE_1"/>
    <property type="match status" value="1"/>
</dbReference>
<dbReference type="SUPFAM" id="SSF52821">
    <property type="entry name" value="Rhodanese/Cell cycle control phosphatase"/>
    <property type="match status" value="1"/>
</dbReference>
<comment type="caution">
    <text evidence="2">The sequence shown here is derived from an EMBL/GenBank/DDBJ whole genome shotgun (WGS) entry which is preliminary data.</text>
</comment>
<gene>
    <name evidence="2" type="ORF">EDC63_101259</name>
</gene>
<sequence>MKTASQNNVSPRHFLILFALTIALLIVMSHSPQRHFNIINVNVNEAKALIDSGALVIDVREKKQFDYRHIPGAILIPVAVLRSGIPASIAYAKDKPIVVYCGDGVTHGPEGTELLNKAGFNKAVNIQPGIEGWAGAGLPVKK</sequence>
<dbReference type="PROSITE" id="PS50206">
    <property type="entry name" value="RHODANESE_3"/>
    <property type="match status" value="1"/>
</dbReference>
<dbReference type="RefSeq" id="WP_124947748.1">
    <property type="nucleotide sequence ID" value="NZ_BHVT01000073.1"/>
</dbReference>
<dbReference type="PANTHER" id="PTHR43031">
    <property type="entry name" value="FAD-DEPENDENT OXIDOREDUCTASE"/>
    <property type="match status" value="1"/>
</dbReference>
<dbReference type="EMBL" id="SMCO01000001">
    <property type="protein sequence ID" value="TCV90289.1"/>
    <property type="molecule type" value="Genomic_DNA"/>
</dbReference>
<organism evidence="2 3">
    <name type="scientific">Sulfurirhabdus autotrophica</name>
    <dbReference type="NCBI Taxonomy" id="1706046"/>
    <lineage>
        <taxon>Bacteria</taxon>
        <taxon>Pseudomonadati</taxon>
        <taxon>Pseudomonadota</taxon>
        <taxon>Betaproteobacteria</taxon>
        <taxon>Nitrosomonadales</taxon>
        <taxon>Sulfuricellaceae</taxon>
        <taxon>Sulfurirhabdus</taxon>
    </lineage>
</organism>
<keyword evidence="3" id="KW-1185">Reference proteome</keyword>
<dbReference type="CDD" id="cd00158">
    <property type="entry name" value="RHOD"/>
    <property type="match status" value="1"/>
</dbReference>
<protein>
    <submittedName>
        <fullName evidence="2">Rhodanese-related sulfurtransferase</fullName>
    </submittedName>
</protein>